<comment type="catalytic activity">
    <reaction evidence="8">
        <text>D-maltose + ATP = alpha-maltose 1-phosphate + ADP + H(+)</text>
        <dbReference type="Rhea" id="RHEA:31915"/>
        <dbReference type="ChEBI" id="CHEBI:15378"/>
        <dbReference type="ChEBI" id="CHEBI:17306"/>
        <dbReference type="ChEBI" id="CHEBI:30616"/>
        <dbReference type="ChEBI" id="CHEBI:63576"/>
        <dbReference type="ChEBI" id="CHEBI:456216"/>
        <dbReference type="EC" id="2.7.1.175"/>
    </reaction>
</comment>
<evidence type="ECO:0000256" key="7">
    <source>
        <dbReference type="ARBA" id="ARBA00031251"/>
    </source>
</evidence>
<keyword evidence="5" id="KW-0547">Nucleotide-binding</keyword>
<keyword evidence="4" id="KW-0808">Transferase</keyword>
<evidence type="ECO:0000256" key="2">
    <source>
        <dbReference type="ARBA" id="ARBA00011962"/>
    </source>
</evidence>
<dbReference type="Proteomes" id="UP001227317">
    <property type="component" value="Unassembled WGS sequence"/>
</dbReference>
<proteinExistence type="inferred from homology"/>
<feature type="non-terminal residue" evidence="10">
    <location>
        <position position="527"/>
    </location>
</feature>
<keyword evidence="11" id="KW-1185">Reference proteome</keyword>
<dbReference type="Gene3D" id="3.90.1200.10">
    <property type="match status" value="1"/>
</dbReference>
<evidence type="ECO:0000259" key="9">
    <source>
        <dbReference type="Pfam" id="PF18085"/>
    </source>
</evidence>
<evidence type="ECO:0000256" key="6">
    <source>
        <dbReference type="ARBA" id="ARBA00022840"/>
    </source>
</evidence>
<dbReference type="InterPro" id="IPR040999">
    <property type="entry name" value="Mak_N_cap"/>
</dbReference>
<comment type="caution">
    <text evidence="10">The sequence shown here is derived from an EMBL/GenBank/DDBJ whole genome shotgun (WGS) entry which is preliminary data.</text>
</comment>
<organism evidence="10 11">
    <name type="scientific">Azospirillum isscasi</name>
    <dbReference type="NCBI Taxonomy" id="3053926"/>
    <lineage>
        <taxon>Bacteria</taxon>
        <taxon>Pseudomonadati</taxon>
        <taxon>Pseudomonadota</taxon>
        <taxon>Alphaproteobacteria</taxon>
        <taxon>Rhodospirillales</taxon>
        <taxon>Azospirillaceae</taxon>
        <taxon>Azospirillum</taxon>
    </lineage>
</organism>
<gene>
    <name evidence="10" type="ORF">QSG27_21200</name>
</gene>
<dbReference type="InterPro" id="IPR011009">
    <property type="entry name" value="Kinase-like_dom_sf"/>
</dbReference>
<evidence type="ECO:0000313" key="11">
    <source>
        <dbReference type="Proteomes" id="UP001227317"/>
    </source>
</evidence>
<evidence type="ECO:0000256" key="3">
    <source>
        <dbReference type="ARBA" id="ARBA00013882"/>
    </source>
</evidence>
<dbReference type="Pfam" id="PF18085">
    <property type="entry name" value="Mak_N_cap"/>
    <property type="match status" value="1"/>
</dbReference>
<evidence type="ECO:0000313" key="10">
    <source>
        <dbReference type="EMBL" id="MDQ2105231.1"/>
    </source>
</evidence>
<protein>
    <recommendedName>
        <fullName evidence="3">Maltokinase</fullName>
        <ecNumber evidence="2">2.7.1.175</ecNumber>
    </recommendedName>
    <alternativeName>
        <fullName evidence="7">Maltose-1-phosphate synthase</fullName>
    </alternativeName>
</protein>
<accession>A0ABU0WLY1</accession>
<reference evidence="10 11" key="1">
    <citation type="submission" date="2023-06" db="EMBL/GenBank/DDBJ databases">
        <title>Azospirillum isscasensis sp.nov, a bacterium isolated from rhizosphere soil of rice.</title>
        <authorList>
            <person name="Wang H."/>
        </authorList>
    </citation>
    <scope>NUCLEOTIDE SEQUENCE [LARGE SCALE GENOMIC DNA]</scope>
    <source>
        <strain evidence="10 11">C340-1</strain>
    </source>
</reference>
<evidence type="ECO:0000256" key="1">
    <source>
        <dbReference type="ARBA" id="ARBA00006219"/>
    </source>
</evidence>
<sequence length="527" mass="56507">MPKPNAFPGPIVGEALSLLQDDLLPGFLTGRRWYAAKDAGTPRVRIVDALPLPLASGSAQLCLLRVEPPGREPQLYQLPLVLDRGGKADPADPFAIAGPDALPWAGSLRDGYGDEEVLRALLDGIRKGGEGGGLRFGRSRAFDALKGALAGDTPLRWTGAEQSNTSVRVGDAAILKGLRKLESGTHPELEVGRFLTEVAGFRNTPALLGWVERTGDGEPATLCILQELVPDARDAWSHVTACLKERVERFDNETADDIALMTFMRRLGRRTAEMHRALATPSDDGAFTPEPVTPAMLRGWADGVRTLARRVLGRLRDAVPRLDGAVAPYAASLADSEATVMRQIEALTPPRGGFHAMRLHGDYHLGQVLAGRDDVFIVDFEGEPMRPLAERRAKHCILRDVAGMLRSITYAAAGTRATLPETLDETARGARTAWLNWWEGEAASAFVAGYREAIGDCPGWPADPATATQLLKLFLLEKALYEIGYELANRPDWLAIPLAGAIGILGADAGPEVADRASGPVGLAAPG</sequence>
<dbReference type="InterPro" id="IPR012811">
    <property type="entry name" value="TreS_maltokin_C_dom"/>
</dbReference>
<dbReference type="EC" id="2.7.1.175" evidence="2"/>
<evidence type="ECO:0000256" key="4">
    <source>
        <dbReference type="ARBA" id="ARBA00022679"/>
    </source>
</evidence>
<comment type="similarity">
    <text evidence="1">Belongs to the aminoglycoside phosphotransferase family.</text>
</comment>
<feature type="domain" description="Maltokinase N-terminal cap" evidence="9">
    <location>
        <begin position="27"/>
        <end position="101"/>
    </location>
</feature>
<dbReference type="SUPFAM" id="SSF56112">
    <property type="entry name" value="Protein kinase-like (PK-like)"/>
    <property type="match status" value="1"/>
</dbReference>
<name>A0ABU0WLY1_9PROT</name>
<dbReference type="NCBIfam" id="TIGR02457">
    <property type="entry name" value="TreS_Cterm"/>
    <property type="match status" value="1"/>
</dbReference>
<evidence type="ECO:0000256" key="5">
    <source>
        <dbReference type="ARBA" id="ARBA00022741"/>
    </source>
</evidence>
<dbReference type="RefSeq" id="WP_306709615.1">
    <property type="nucleotide sequence ID" value="NZ_JAUJFI010000128.1"/>
</dbReference>
<keyword evidence="6" id="KW-0067">ATP-binding</keyword>
<dbReference type="EMBL" id="JAUJFI010000128">
    <property type="protein sequence ID" value="MDQ2105231.1"/>
    <property type="molecule type" value="Genomic_DNA"/>
</dbReference>
<evidence type="ECO:0000256" key="8">
    <source>
        <dbReference type="ARBA" id="ARBA00049067"/>
    </source>
</evidence>